<keyword evidence="2" id="KW-0805">Transcription regulation</keyword>
<protein>
    <recommendedName>
        <fullName evidence="7">BHLH domain-containing protein</fullName>
    </recommendedName>
</protein>
<feature type="compositionally biased region" description="Basic and acidic residues" evidence="6">
    <location>
        <begin position="381"/>
        <end position="390"/>
    </location>
</feature>
<evidence type="ECO:0000256" key="4">
    <source>
        <dbReference type="ARBA" id="ARBA00023163"/>
    </source>
</evidence>
<evidence type="ECO:0000313" key="8">
    <source>
        <dbReference type="EMBL" id="VDC83715.1"/>
    </source>
</evidence>
<feature type="region of interest" description="Disordered" evidence="6">
    <location>
        <begin position="370"/>
        <end position="390"/>
    </location>
</feature>
<evidence type="ECO:0000259" key="7">
    <source>
        <dbReference type="PROSITE" id="PS50888"/>
    </source>
</evidence>
<organism evidence="8">
    <name type="scientific">Brassica campestris</name>
    <name type="common">Field mustard</name>
    <dbReference type="NCBI Taxonomy" id="3711"/>
    <lineage>
        <taxon>Eukaryota</taxon>
        <taxon>Viridiplantae</taxon>
        <taxon>Streptophyta</taxon>
        <taxon>Embryophyta</taxon>
        <taxon>Tracheophyta</taxon>
        <taxon>Spermatophyta</taxon>
        <taxon>Magnoliopsida</taxon>
        <taxon>eudicotyledons</taxon>
        <taxon>Gunneridae</taxon>
        <taxon>Pentapetalae</taxon>
        <taxon>rosids</taxon>
        <taxon>malvids</taxon>
        <taxon>Brassicales</taxon>
        <taxon>Brassicaceae</taxon>
        <taxon>Brassiceae</taxon>
        <taxon>Brassica</taxon>
    </lineage>
</organism>
<dbReference type="AlphaFoldDB" id="A0A3P6A3C1"/>
<dbReference type="GO" id="GO:0046983">
    <property type="term" value="F:protein dimerization activity"/>
    <property type="evidence" value="ECO:0007669"/>
    <property type="project" value="InterPro"/>
</dbReference>
<keyword evidence="3" id="KW-0238">DNA-binding</keyword>
<dbReference type="PANTHER" id="PTHR16223">
    <property type="entry name" value="TRANSCRIPTION FACTOR BHLH83-RELATED"/>
    <property type="match status" value="1"/>
</dbReference>
<dbReference type="CDD" id="cd11393">
    <property type="entry name" value="bHLH_AtbHLH_like"/>
    <property type="match status" value="1"/>
</dbReference>
<comment type="subcellular location">
    <subcellularLocation>
        <location evidence="1">Nucleus</location>
    </subcellularLocation>
</comment>
<feature type="compositionally biased region" description="Basic and acidic residues" evidence="6">
    <location>
        <begin position="208"/>
        <end position="218"/>
    </location>
</feature>
<dbReference type="InterPro" id="IPR045843">
    <property type="entry name" value="IND-like"/>
</dbReference>
<feature type="region of interest" description="Disordered" evidence="6">
    <location>
        <begin position="157"/>
        <end position="244"/>
    </location>
</feature>
<evidence type="ECO:0000256" key="5">
    <source>
        <dbReference type="ARBA" id="ARBA00023242"/>
    </source>
</evidence>
<dbReference type="PROSITE" id="PS50888">
    <property type="entry name" value="BHLH"/>
    <property type="match status" value="1"/>
</dbReference>
<evidence type="ECO:0000256" key="2">
    <source>
        <dbReference type="ARBA" id="ARBA00023015"/>
    </source>
</evidence>
<keyword evidence="4" id="KW-0804">Transcription</keyword>
<feature type="compositionally biased region" description="Low complexity" evidence="6">
    <location>
        <begin position="170"/>
        <end position="202"/>
    </location>
</feature>
<dbReference type="InterPro" id="IPR036638">
    <property type="entry name" value="HLH_DNA-bd_sf"/>
</dbReference>
<dbReference type="InterPro" id="IPR045239">
    <property type="entry name" value="bHLH95_bHLH"/>
</dbReference>
<gene>
    <name evidence="8" type="ORF">BRAA03T14933Z</name>
</gene>
<dbReference type="Gene3D" id="4.10.280.10">
    <property type="entry name" value="Helix-loop-helix DNA-binding domain"/>
    <property type="match status" value="1"/>
</dbReference>
<dbReference type="SUPFAM" id="SSF47459">
    <property type="entry name" value="HLH, helix-loop-helix DNA-binding domain"/>
    <property type="match status" value="1"/>
</dbReference>
<dbReference type="GO" id="GO:0003677">
    <property type="term" value="F:DNA binding"/>
    <property type="evidence" value="ECO:0007669"/>
    <property type="project" value="UniProtKB-KW"/>
</dbReference>
<keyword evidence="5" id="KW-0539">Nucleus</keyword>
<dbReference type="InterPro" id="IPR011598">
    <property type="entry name" value="bHLH_dom"/>
</dbReference>
<accession>A0A3P6A3C1</accession>
<evidence type="ECO:0000256" key="3">
    <source>
        <dbReference type="ARBA" id="ARBA00023125"/>
    </source>
</evidence>
<dbReference type="PANTHER" id="PTHR16223:SF136">
    <property type="entry name" value="TRANSCRIPTION FACTOR BHLH133-RELATED"/>
    <property type="match status" value="1"/>
</dbReference>
<evidence type="ECO:0000256" key="6">
    <source>
        <dbReference type="SAM" id="MobiDB-lite"/>
    </source>
</evidence>
<reference evidence="8" key="1">
    <citation type="submission" date="2018-11" db="EMBL/GenBank/DDBJ databases">
        <authorList>
            <consortium name="Genoscope - CEA"/>
            <person name="William W."/>
        </authorList>
    </citation>
    <scope>NUCLEOTIDE SEQUENCE</scope>
</reference>
<name>A0A3P6A3C1_BRACM</name>
<sequence length="425" mass="47201">MNRGALESSPVQQLMVAGNPNWWNVSGSTRPPPPLMGHQQGPLPPQMTPNNNYLRPRMMMTSSSPPLLDNPSLSSWLESNDLPPESWSLSQLLLGGLMMGEEERLEIMNHHGHHDEQHHHSFQGKMRLENWEEQVLRHQQASMGVVDIKQESNINNNNGYLISSPNSPPNKSCVTTTTTTSLNSNDNTNNNNNMLGFSSNHNGLNLSEVRHTPPDRSSECNSLDIGGSTNKKPRLQPSPSSQSTLKVRKEKLGGRIAVLHQLVSPFGKTDTASVLSEAIGYIRFLQSQIEALSHPYFGTTASGNMRNQHLQGDRSCLFPEDPGQVNTRLFMSIKRCNHQLFVLITSFLYSPRLFITVTRKLVNDQCVKRRGASSSSSENQNAKEEPKKDLRSRGLCLVPISYTLQVGSDNGADYWAPTLGSASFH</sequence>
<dbReference type="GO" id="GO:0003700">
    <property type="term" value="F:DNA-binding transcription factor activity"/>
    <property type="evidence" value="ECO:0007669"/>
    <property type="project" value="InterPro"/>
</dbReference>
<evidence type="ECO:0000256" key="1">
    <source>
        <dbReference type="ARBA" id="ARBA00004123"/>
    </source>
</evidence>
<dbReference type="GO" id="GO:0005634">
    <property type="term" value="C:nucleus"/>
    <property type="evidence" value="ECO:0007669"/>
    <property type="project" value="UniProtKB-SubCell"/>
</dbReference>
<dbReference type="EMBL" id="LR031572">
    <property type="protein sequence ID" value="VDC83715.1"/>
    <property type="molecule type" value="Genomic_DNA"/>
</dbReference>
<feature type="domain" description="BHLH" evidence="7">
    <location>
        <begin position="236"/>
        <end position="285"/>
    </location>
</feature>
<proteinExistence type="predicted"/>